<reference evidence="1 2" key="1">
    <citation type="journal article" date="2016" name="PLoS ONE">
        <title>Sequence Assembly of Yarrowia lipolytica Strain W29/CLIB89 Shows Transposable Element Diversity.</title>
        <authorList>
            <person name="Magnan C."/>
            <person name="Yu J."/>
            <person name="Chang I."/>
            <person name="Jahn E."/>
            <person name="Kanomata Y."/>
            <person name="Wu J."/>
            <person name="Zeller M."/>
            <person name="Oakes M."/>
            <person name="Baldi P."/>
            <person name="Sandmeyer S."/>
        </authorList>
    </citation>
    <scope>NUCLEOTIDE SEQUENCE [LARGE SCALE GENOMIC DNA]</scope>
    <source>
        <strain evidence="2">CLIB89(W29)</strain>
    </source>
</reference>
<accession>A0A1D8NJP4</accession>
<name>A0A1D8NJP4_YARLL</name>
<sequence>MAILHVSVYSGQVEKVSMTVGCYTGDCRLAGHFHPIFFIFPSNLFSYSLALPSVSHSGSTLQYPISVLFLSETEAEWCNSGSRLQSIFCTTEQTTTSTVVAVSHTHWASASGLVLN</sequence>
<dbReference type="AlphaFoldDB" id="A0A1D8NJP4"/>
<dbReference type="GeneID" id="94583704"/>
<evidence type="ECO:0000313" key="2">
    <source>
        <dbReference type="Proteomes" id="UP000182444"/>
    </source>
</evidence>
<organism evidence="1 2">
    <name type="scientific">Yarrowia lipolytica</name>
    <name type="common">Candida lipolytica</name>
    <dbReference type="NCBI Taxonomy" id="4952"/>
    <lineage>
        <taxon>Eukaryota</taxon>
        <taxon>Fungi</taxon>
        <taxon>Dikarya</taxon>
        <taxon>Ascomycota</taxon>
        <taxon>Saccharomycotina</taxon>
        <taxon>Dipodascomycetes</taxon>
        <taxon>Dipodascales</taxon>
        <taxon>Dipodascales incertae sedis</taxon>
        <taxon>Yarrowia</taxon>
    </lineage>
</organism>
<proteinExistence type="predicted"/>
<dbReference type="EMBL" id="CP017557">
    <property type="protein sequence ID" value="AOW05856.1"/>
    <property type="molecule type" value="Genomic_DNA"/>
</dbReference>
<protein>
    <submittedName>
        <fullName evidence="1">Uncharacterized protein</fullName>
    </submittedName>
</protein>
<dbReference type="Proteomes" id="UP000182444">
    <property type="component" value="Chromosome 1E"/>
</dbReference>
<dbReference type="RefSeq" id="XP_068139205.1">
    <property type="nucleotide sequence ID" value="XM_068283104.1"/>
</dbReference>
<evidence type="ECO:0000313" key="1">
    <source>
        <dbReference type="EMBL" id="AOW05856.1"/>
    </source>
</evidence>
<dbReference type="VEuPathDB" id="FungiDB:YALI1_E27846g"/>
<gene>
    <name evidence="1" type="ORF">YALI1_E27846g</name>
</gene>